<feature type="domain" description="Transposase MuDR plant" evidence="2">
    <location>
        <begin position="458"/>
        <end position="516"/>
    </location>
</feature>
<reference evidence="4" key="1">
    <citation type="submission" date="2023-07" db="EMBL/GenBank/DDBJ databases">
        <title>A chromosome-level genome assembly of Lolium multiflorum.</title>
        <authorList>
            <person name="Chen Y."/>
            <person name="Copetti D."/>
            <person name="Kolliker R."/>
            <person name="Studer B."/>
        </authorList>
    </citation>
    <scope>NUCLEOTIDE SEQUENCE</scope>
    <source>
        <strain evidence="4">02402/16</strain>
        <tissue evidence="4">Leaf</tissue>
    </source>
</reference>
<dbReference type="InterPro" id="IPR004332">
    <property type="entry name" value="Transposase_MuDR"/>
</dbReference>
<evidence type="ECO:0000259" key="3">
    <source>
        <dbReference type="Pfam" id="PF26130"/>
    </source>
</evidence>
<dbReference type="PANTHER" id="PTHR31973">
    <property type="entry name" value="POLYPROTEIN, PUTATIVE-RELATED"/>
    <property type="match status" value="1"/>
</dbReference>
<feature type="compositionally biased region" description="Acidic residues" evidence="1">
    <location>
        <begin position="345"/>
        <end position="358"/>
    </location>
</feature>
<protein>
    <recommendedName>
        <fullName evidence="6">Transposase MuDR plant domain-containing protein</fullName>
    </recommendedName>
</protein>
<evidence type="ECO:0000313" key="5">
    <source>
        <dbReference type="Proteomes" id="UP001231189"/>
    </source>
</evidence>
<dbReference type="AlphaFoldDB" id="A0AAD8TK03"/>
<dbReference type="InterPro" id="IPR058594">
    <property type="entry name" value="PB1-like_dom_pln"/>
</dbReference>
<sequence length="682" mass="77538">MPIFLLTALKADKGILKAFAKIGRGMLWACKEAVSGGKCKVNWQKVCRPKELGGLGILNLEKFSRALRLCWLWYEWTAPEKPWVGSETPIDVSDLDLFNAATTVTIGDGAKASFWSSSWLNGTPPKDLAPLIYVASKRKNRTVRDALEGYNWVADISVEAFTVEHIEQYVRLWDLLSAVQLSTGTEDSIVWTLTPNGCYTASFAYKAQFLSALPCSFDDPDRFIVVFEHNGFFCGLKEHLEYIGGTVDFFDNCNTDTFSLLWLVNFLKQGGNEMTERTKFYWCVHGTDMRDGLCLIENDGDILAMMAAVRKVKTLSVMVDHNNFLQGLRTDVVVSIPRKYTAGGEETEQDKEIVDEEPLSSACQSSGEPQSEDEDDSDTDSDFYDSDYDAEDGDDDLFADNIDKDVNDHNECTDIVELEDDAGLDHDNLKLSNEQQKLLEYRFKEFNPEVDMATHVFKVGMLFSSMAEFRKALTAYGVNERVEIRKSRNEATRLDAHCEEGCPWMIKVSEERREGAIVVRQHCSEHTCERYWELKSLTAPFLTQIFIDEFRDNQKLGLKAFAAKVQRKFNMCPNRFKLGRDRKAALNIIHGDEKEQFALLCDYGHELRRANPGSRFFLSTNQIKEVADDVPKQHLATLYSLQEKLPWPTKLKSRRGCWCTMADDFGPSVVHVKTFFLVFEAT</sequence>
<accession>A0AAD8TK03</accession>
<comment type="caution">
    <text evidence="4">The sequence shown here is derived from an EMBL/GenBank/DDBJ whole genome shotgun (WGS) entry which is preliminary data.</text>
</comment>
<evidence type="ECO:0000256" key="1">
    <source>
        <dbReference type="SAM" id="MobiDB-lite"/>
    </source>
</evidence>
<evidence type="ECO:0008006" key="6">
    <source>
        <dbReference type="Google" id="ProtNLM"/>
    </source>
</evidence>
<proteinExistence type="predicted"/>
<dbReference type="PANTHER" id="PTHR31973:SF191">
    <property type="entry name" value="OS05G0489400 PROTEIN"/>
    <property type="match status" value="1"/>
</dbReference>
<dbReference type="Proteomes" id="UP001231189">
    <property type="component" value="Unassembled WGS sequence"/>
</dbReference>
<dbReference type="Pfam" id="PF26130">
    <property type="entry name" value="PB1-like"/>
    <property type="match status" value="1"/>
</dbReference>
<gene>
    <name evidence="4" type="ORF">QYE76_043947</name>
</gene>
<feature type="region of interest" description="Disordered" evidence="1">
    <location>
        <begin position="343"/>
        <end position="387"/>
    </location>
</feature>
<keyword evidence="5" id="KW-1185">Reference proteome</keyword>
<organism evidence="4 5">
    <name type="scientific">Lolium multiflorum</name>
    <name type="common">Italian ryegrass</name>
    <name type="synonym">Lolium perenne subsp. multiflorum</name>
    <dbReference type="NCBI Taxonomy" id="4521"/>
    <lineage>
        <taxon>Eukaryota</taxon>
        <taxon>Viridiplantae</taxon>
        <taxon>Streptophyta</taxon>
        <taxon>Embryophyta</taxon>
        <taxon>Tracheophyta</taxon>
        <taxon>Spermatophyta</taxon>
        <taxon>Magnoliopsida</taxon>
        <taxon>Liliopsida</taxon>
        <taxon>Poales</taxon>
        <taxon>Poaceae</taxon>
        <taxon>BOP clade</taxon>
        <taxon>Pooideae</taxon>
        <taxon>Poodae</taxon>
        <taxon>Poeae</taxon>
        <taxon>Poeae Chloroplast Group 2 (Poeae type)</taxon>
        <taxon>Loliodinae</taxon>
        <taxon>Loliinae</taxon>
        <taxon>Lolium</taxon>
    </lineage>
</organism>
<feature type="compositionally biased region" description="Acidic residues" evidence="1">
    <location>
        <begin position="370"/>
        <end position="387"/>
    </location>
</feature>
<evidence type="ECO:0000313" key="4">
    <source>
        <dbReference type="EMBL" id="KAK1683099.1"/>
    </source>
</evidence>
<evidence type="ECO:0000259" key="2">
    <source>
        <dbReference type="Pfam" id="PF03108"/>
    </source>
</evidence>
<name>A0AAD8TK03_LOLMU</name>
<dbReference type="EMBL" id="JAUUTY010000002">
    <property type="protein sequence ID" value="KAK1683099.1"/>
    <property type="molecule type" value="Genomic_DNA"/>
</dbReference>
<feature type="domain" description="PB1-like" evidence="3">
    <location>
        <begin position="221"/>
        <end position="318"/>
    </location>
</feature>
<dbReference type="Pfam" id="PF03108">
    <property type="entry name" value="DBD_Tnp_Mut"/>
    <property type="match status" value="1"/>
</dbReference>